<dbReference type="OrthoDB" id="6462041at2759"/>
<evidence type="ECO:0000313" key="2">
    <source>
        <dbReference type="Proteomes" id="UP000499080"/>
    </source>
</evidence>
<dbReference type="PANTHER" id="PTHR46060">
    <property type="entry name" value="MARINER MOS1 TRANSPOSASE-LIKE PROTEIN"/>
    <property type="match status" value="1"/>
</dbReference>
<reference evidence="1 2" key="1">
    <citation type="journal article" date="2019" name="Sci. Rep.">
        <title>Orb-weaving spider Araneus ventricosus genome elucidates the spidroin gene catalogue.</title>
        <authorList>
            <person name="Kono N."/>
            <person name="Nakamura H."/>
            <person name="Ohtoshi R."/>
            <person name="Moran D.A.P."/>
            <person name="Shinohara A."/>
            <person name="Yoshida Y."/>
            <person name="Fujiwara M."/>
            <person name="Mori M."/>
            <person name="Tomita M."/>
            <person name="Arakawa K."/>
        </authorList>
    </citation>
    <scope>NUCLEOTIDE SEQUENCE [LARGE SCALE GENOMIC DNA]</scope>
</reference>
<dbReference type="Gene3D" id="3.30.420.10">
    <property type="entry name" value="Ribonuclease H-like superfamily/Ribonuclease H"/>
    <property type="match status" value="1"/>
</dbReference>
<dbReference type="Proteomes" id="UP000499080">
    <property type="component" value="Unassembled WGS sequence"/>
</dbReference>
<protein>
    <recommendedName>
        <fullName evidence="3">Tc1-like transposase DDE domain-containing protein</fullName>
    </recommendedName>
</protein>
<proteinExistence type="predicted"/>
<accession>A0A4Y2L320</accession>
<dbReference type="InterPro" id="IPR036397">
    <property type="entry name" value="RNaseH_sf"/>
</dbReference>
<name>A0A4Y2L320_ARAVE</name>
<dbReference type="PANTHER" id="PTHR46060:SF1">
    <property type="entry name" value="MARINER MOS1 TRANSPOSASE-LIKE PROTEIN"/>
    <property type="match status" value="1"/>
</dbReference>
<sequence>MARQDGVLFSVPTGTTSAWMRSRRLRTINLSRYCDTLIKFKSSIRSQKPGLLSRRVLFLDDKARRHKARNMKEHIFHLGWERLDHSAYRPNLAPSDFYLFPELKSALTERHGAKRCGSCEELPSLAGIFTRIIS</sequence>
<evidence type="ECO:0008006" key="3">
    <source>
        <dbReference type="Google" id="ProtNLM"/>
    </source>
</evidence>
<gene>
    <name evidence="1" type="ORF">AVEN_261082_1</name>
</gene>
<dbReference type="EMBL" id="BGPR01005297">
    <property type="protein sequence ID" value="GBN08819.1"/>
    <property type="molecule type" value="Genomic_DNA"/>
</dbReference>
<dbReference type="InterPro" id="IPR052709">
    <property type="entry name" value="Transposase-MT_Hybrid"/>
</dbReference>
<dbReference type="AlphaFoldDB" id="A0A4Y2L320"/>
<evidence type="ECO:0000313" key="1">
    <source>
        <dbReference type="EMBL" id="GBN08819.1"/>
    </source>
</evidence>
<comment type="caution">
    <text evidence="1">The sequence shown here is derived from an EMBL/GenBank/DDBJ whole genome shotgun (WGS) entry which is preliminary data.</text>
</comment>
<organism evidence="1 2">
    <name type="scientific">Araneus ventricosus</name>
    <name type="common">Orbweaver spider</name>
    <name type="synonym">Epeira ventricosa</name>
    <dbReference type="NCBI Taxonomy" id="182803"/>
    <lineage>
        <taxon>Eukaryota</taxon>
        <taxon>Metazoa</taxon>
        <taxon>Ecdysozoa</taxon>
        <taxon>Arthropoda</taxon>
        <taxon>Chelicerata</taxon>
        <taxon>Arachnida</taxon>
        <taxon>Araneae</taxon>
        <taxon>Araneomorphae</taxon>
        <taxon>Entelegynae</taxon>
        <taxon>Araneoidea</taxon>
        <taxon>Araneidae</taxon>
        <taxon>Araneus</taxon>
    </lineage>
</organism>
<keyword evidence="2" id="KW-1185">Reference proteome</keyword>
<dbReference type="GO" id="GO:0003676">
    <property type="term" value="F:nucleic acid binding"/>
    <property type="evidence" value="ECO:0007669"/>
    <property type="project" value="InterPro"/>
</dbReference>